<keyword evidence="3" id="KW-1185">Reference proteome</keyword>
<reference evidence="2 3" key="1">
    <citation type="submission" date="2019-12" db="EMBL/GenBank/DDBJ databases">
        <title>Litoreibacter badius sp. nov., a novel bacteriochlorophyll a-containing bacterium in the genus Litoreibacter.</title>
        <authorList>
            <person name="Kanamuro M."/>
            <person name="Takabe Y."/>
            <person name="Mori K."/>
            <person name="Takaichi S."/>
            <person name="Hanada S."/>
        </authorList>
    </citation>
    <scope>NUCLEOTIDE SEQUENCE [LARGE SCALE GENOMIC DNA]</scope>
    <source>
        <strain evidence="2 3">K6</strain>
    </source>
</reference>
<proteinExistence type="predicted"/>
<dbReference type="EMBL" id="BLJE01000002">
    <property type="protein sequence ID" value="GFE65172.1"/>
    <property type="molecule type" value="Genomic_DNA"/>
</dbReference>
<evidence type="ECO:0000313" key="3">
    <source>
        <dbReference type="Proteomes" id="UP000436822"/>
    </source>
</evidence>
<gene>
    <name evidence="2" type="ORF">KIN_22460</name>
</gene>
<dbReference type="AlphaFoldDB" id="A0A6N6JJ05"/>
<dbReference type="Proteomes" id="UP000436822">
    <property type="component" value="Unassembled WGS sequence"/>
</dbReference>
<protein>
    <submittedName>
        <fullName evidence="2">ABC transporter permease</fullName>
    </submittedName>
</protein>
<dbReference type="Pfam" id="PF09084">
    <property type="entry name" value="NMT1"/>
    <property type="match status" value="1"/>
</dbReference>
<organism evidence="2 3">
    <name type="scientific">Litoreibacter roseus</name>
    <dbReference type="NCBI Taxonomy" id="2601869"/>
    <lineage>
        <taxon>Bacteria</taxon>
        <taxon>Pseudomonadati</taxon>
        <taxon>Pseudomonadota</taxon>
        <taxon>Alphaproteobacteria</taxon>
        <taxon>Rhodobacterales</taxon>
        <taxon>Roseobacteraceae</taxon>
        <taxon>Litoreibacter</taxon>
    </lineage>
</organism>
<feature type="domain" description="SsuA/THI5-like" evidence="1">
    <location>
        <begin position="48"/>
        <end position="247"/>
    </location>
</feature>
<sequence length="341" mass="37214">MLCPTGKWENEMSKRLAAIAVATFIAQGALADGDAEKVVFGTNWLAQAEHGGFYQSVADGTYEACGLDVEIISGGPQVNNRALMLAGRIDFHMGGDMLQAFNAVKEGIPVVAVAAIFQKHPQVILAHPGEADSWDELKDLTLLIGDNGFTSYYQWMIAEHGFTVEQREPYTFNPAPFIADKGKGMQGYLSSEPYVVEKEAGFKPNVFLIADAGYSSYATTIETMAETIETRPEVVKCFVDGSLTGWYNYLYGDSAAADELILAANPDMSQDKIDFAKNMMLEQEIVDSGAALETGIGSMTDEVIGDFYEKMVASGVIEDELDWKASYTLEFTNQKVGMDLK</sequence>
<accession>A0A6N6JJ05</accession>
<dbReference type="PANTHER" id="PTHR31528:SF3">
    <property type="entry name" value="THIAMINE BIOSYNTHESIS PROTEIN HI_0357-RELATED"/>
    <property type="match status" value="1"/>
</dbReference>
<dbReference type="InterPro" id="IPR027939">
    <property type="entry name" value="NMT1/THI5"/>
</dbReference>
<comment type="caution">
    <text evidence="2">The sequence shown here is derived from an EMBL/GenBank/DDBJ whole genome shotgun (WGS) entry which is preliminary data.</text>
</comment>
<dbReference type="Gene3D" id="3.40.190.10">
    <property type="entry name" value="Periplasmic binding protein-like II"/>
    <property type="match status" value="2"/>
</dbReference>
<dbReference type="SUPFAM" id="SSF53850">
    <property type="entry name" value="Periplasmic binding protein-like II"/>
    <property type="match status" value="1"/>
</dbReference>
<name>A0A6N6JJ05_9RHOB</name>
<dbReference type="InterPro" id="IPR015168">
    <property type="entry name" value="SsuA/THI5"/>
</dbReference>
<dbReference type="PANTHER" id="PTHR31528">
    <property type="entry name" value="4-AMINO-5-HYDROXYMETHYL-2-METHYLPYRIMIDINE PHOSPHATE SYNTHASE THI11-RELATED"/>
    <property type="match status" value="1"/>
</dbReference>
<dbReference type="GO" id="GO:0009228">
    <property type="term" value="P:thiamine biosynthetic process"/>
    <property type="evidence" value="ECO:0007669"/>
    <property type="project" value="InterPro"/>
</dbReference>
<evidence type="ECO:0000313" key="2">
    <source>
        <dbReference type="EMBL" id="GFE65172.1"/>
    </source>
</evidence>
<evidence type="ECO:0000259" key="1">
    <source>
        <dbReference type="Pfam" id="PF09084"/>
    </source>
</evidence>